<reference evidence="1 2" key="1">
    <citation type="journal article" date="2014" name="Curr. Biol.">
        <title>The genome of the clonal raider ant Cerapachys biroi.</title>
        <authorList>
            <person name="Oxley P.R."/>
            <person name="Ji L."/>
            <person name="Fetter-Pruneda I."/>
            <person name="McKenzie S.K."/>
            <person name="Li C."/>
            <person name="Hu H."/>
            <person name="Zhang G."/>
            <person name="Kronauer D.J."/>
        </authorList>
    </citation>
    <scope>NUCLEOTIDE SEQUENCE [LARGE SCALE GENOMIC DNA]</scope>
</reference>
<accession>A0A026WS81</accession>
<dbReference type="EMBL" id="KK107119">
    <property type="protein sequence ID" value="EZA58818.1"/>
    <property type="molecule type" value="Genomic_DNA"/>
</dbReference>
<evidence type="ECO:0000313" key="2">
    <source>
        <dbReference type="Proteomes" id="UP000053097"/>
    </source>
</evidence>
<dbReference type="AlphaFoldDB" id="A0A026WS81"/>
<proteinExistence type="predicted"/>
<keyword evidence="2" id="KW-1185">Reference proteome</keyword>
<name>A0A026WS81_OOCBI</name>
<gene>
    <name evidence="1" type="ORF">X777_14987</name>
</gene>
<sequence>MRVLGCGASPPPKRQFSSANSIRDTIARGILGVKNDSPVKTFLEGAESYARDQIAKDDRSDRRSLRSFDTWRDCDTLSELYPITGIHEQELVRSTFSRSGKLARTIAQYCRGA</sequence>
<protein>
    <submittedName>
        <fullName evidence="1">Uncharacterized protein</fullName>
    </submittedName>
</protein>
<dbReference type="Proteomes" id="UP000053097">
    <property type="component" value="Unassembled WGS sequence"/>
</dbReference>
<evidence type="ECO:0000313" key="1">
    <source>
        <dbReference type="EMBL" id="EZA58818.1"/>
    </source>
</evidence>
<organism evidence="1 2">
    <name type="scientific">Ooceraea biroi</name>
    <name type="common">Clonal raider ant</name>
    <name type="synonym">Cerapachys biroi</name>
    <dbReference type="NCBI Taxonomy" id="2015173"/>
    <lineage>
        <taxon>Eukaryota</taxon>
        <taxon>Metazoa</taxon>
        <taxon>Ecdysozoa</taxon>
        <taxon>Arthropoda</taxon>
        <taxon>Hexapoda</taxon>
        <taxon>Insecta</taxon>
        <taxon>Pterygota</taxon>
        <taxon>Neoptera</taxon>
        <taxon>Endopterygota</taxon>
        <taxon>Hymenoptera</taxon>
        <taxon>Apocrita</taxon>
        <taxon>Aculeata</taxon>
        <taxon>Formicoidea</taxon>
        <taxon>Formicidae</taxon>
        <taxon>Dorylinae</taxon>
        <taxon>Ooceraea</taxon>
    </lineage>
</organism>